<dbReference type="SUPFAM" id="SSF102588">
    <property type="entry name" value="LmbE-like"/>
    <property type="match status" value="1"/>
</dbReference>
<dbReference type="SUPFAM" id="SSF55729">
    <property type="entry name" value="Acyl-CoA N-acyltransferases (Nat)"/>
    <property type="match status" value="1"/>
</dbReference>
<evidence type="ECO:0000256" key="2">
    <source>
        <dbReference type="ARBA" id="ARBA00023315"/>
    </source>
</evidence>
<keyword evidence="5" id="KW-1185">Reference proteome</keyword>
<evidence type="ECO:0000313" key="4">
    <source>
        <dbReference type="EMBL" id="MFD2158426.1"/>
    </source>
</evidence>
<dbReference type="CDD" id="cd04301">
    <property type="entry name" value="NAT_SF"/>
    <property type="match status" value="1"/>
</dbReference>
<reference evidence="5" key="1">
    <citation type="journal article" date="2019" name="Int. J. Syst. Evol. Microbiol.">
        <title>The Global Catalogue of Microorganisms (GCM) 10K type strain sequencing project: providing services to taxonomists for standard genome sequencing and annotation.</title>
        <authorList>
            <consortium name="The Broad Institute Genomics Platform"/>
            <consortium name="The Broad Institute Genome Sequencing Center for Infectious Disease"/>
            <person name="Wu L."/>
            <person name="Ma J."/>
        </authorList>
    </citation>
    <scope>NUCLEOTIDE SEQUENCE [LARGE SCALE GENOMIC DNA]</scope>
    <source>
        <strain evidence="5">CCUG 57942</strain>
    </source>
</reference>
<dbReference type="Proteomes" id="UP001597389">
    <property type="component" value="Unassembled WGS sequence"/>
</dbReference>
<dbReference type="InterPro" id="IPR050832">
    <property type="entry name" value="Bact_Acetyltransf"/>
</dbReference>
<evidence type="ECO:0000313" key="5">
    <source>
        <dbReference type="Proteomes" id="UP001597389"/>
    </source>
</evidence>
<dbReference type="Gene3D" id="3.40.50.10320">
    <property type="entry name" value="LmbE-like"/>
    <property type="match status" value="1"/>
</dbReference>
<comment type="caution">
    <text evidence="4">The sequence shown here is derived from an EMBL/GenBank/DDBJ whole genome shotgun (WGS) entry which is preliminary data.</text>
</comment>
<name>A0ABW4Z8W5_9BACT</name>
<dbReference type="Gene3D" id="3.40.630.30">
    <property type="match status" value="1"/>
</dbReference>
<dbReference type="EC" id="2.3.1.-" evidence="4"/>
<dbReference type="RefSeq" id="WP_377177696.1">
    <property type="nucleotide sequence ID" value="NZ_JBHUJB010000023.1"/>
</dbReference>
<organism evidence="4 5">
    <name type="scientific">Rubritalea tangerina</name>
    <dbReference type="NCBI Taxonomy" id="430798"/>
    <lineage>
        <taxon>Bacteria</taxon>
        <taxon>Pseudomonadati</taxon>
        <taxon>Verrucomicrobiota</taxon>
        <taxon>Verrucomicrobiia</taxon>
        <taxon>Verrucomicrobiales</taxon>
        <taxon>Rubritaleaceae</taxon>
        <taxon>Rubritalea</taxon>
    </lineage>
</organism>
<accession>A0ABW4Z8W5</accession>
<dbReference type="InterPro" id="IPR000182">
    <property type="entry name" value="GNAT_dom"/>
</dbReference>
<evidence type="ECO:0000256" key="1">
    <source>
        <dbReference type="ARBA" id="ARBA00022679"/>
    </source>
</evidence>
<dbReference type="InterPro" id="IPR024078">
    <property type="entry name" value="LmbE-like_dom_sf"/>
</dbReference>
<protein>
    <submittedName>
        <fullName evidence="4">GNAT family N-acetyltransferase</fullName>
        <ecNumber evidence="4">2.3.1.-</ecNumber>
    </submittedName>
</protein>
<dbReference type="GO" id="GO:0016746">
    <property type="term" value="F:acyltransferase activity"/>
    <property type="evidence" value="ECO:0007669"/>
    <property type="project" value="UniProtKB-KW"/>
</dbReference>
<proteinExistence type="predicted"/>
<dbReference type="EMBL" id="JBHUJB010000023">
    <property type="protein sequence ID" value="MFD2158426.1"/>
    <property type="molecule type" value="Genomic_DNA"/>
</dbReference>
<dbReference type="PANTHER" id="PTHR43877:SF2">
    <property type="entry name" value="AMINOALKYLPHOSPHONATE N-ACETYLTRANSFERASE-RELATED"/>
    <property type="match status" value="1"/>
</dbReference>
<feature type="domain" description="N-acetyltransferase" evidence="3">
    <location>
        <begin position="247"/>
        <end position="385"/>
    </location>
</feature>
<dbReference type="PROSITE" id="PS51186">
    <property type="entry name" value="GNAT"/>
    <property type="match status" value="1"/>
</dbReference>
<dbReference type="Pfam" id="PF00583">
    <property type="entry name" value="Acetyltransf_1"/>
    <property type="match status" value="1"/>
</dbReference>
<dbReference type="PANTHER" id="PTHR43877">
    <property type="entry name" value="AMINOALKYLPHOSPHONATE N-ACETYLTRANSFERASE-RELATED-RELATED"/>
    <property type="match status" value="1"/>
</dbReference>
<dbReference type="InterPro" id="IPR003737">
    <property type="entry name" value="GlcNAc_PI_deacetylase-related"/>
</dbReference>
<dbReference type="InterPro" id="IPR016181">
    <property type="entry name" value="Acyl_CoA_acyltransferase"/>
</dbReference>
<sequence>MNTPINTLTTPNLPQSILVLCPHPDDFDVAGVTLHHFHSRACPIHVAIAPTSSGVLDSFFPSSPTPEQCIHTREAEQAASLDFFGLTENQRTFFPHSMDLDANGEMTHSPTNLLLIEEILLKSSPDTVFLPHPNDNNPAHEAMYAMLSEIIVKHQLDLTLYLQMDPKTHSLQIDAFTPIDENMSQWKTQLLTHHQTQDHRNQQSRGISLAQRILSKNQEAASQLALASPAAEAFELRSSRSLRFPISPATELTPEITEAFHRLTPQLADIPVPNDAQLTTVIHSEASTLFLMHDASNNAIIGTATLATYPIPTDNRTWIEDVIIDHTYRGKGLGQHLINHLHNFARQSGIHTINLTSTPSRLPANKLYQSLGYAQRNTNAYRISL</sequence>
<dbReference type="Pfam" id="PF02585">
    <property type="entry name" value="PIG-L"/>
    <property type="match status" value="1"/>
</dbReference>
<keyword evidence="1 4" id="KW-0808">Transferase</keyword>
<keyword evidence="2 4" id="KW-0012">Acyltransferase</keyword>
<gene>
    <name evidence="4" type="ORF">ACFSW8_05910</name>
</gene>
<evidence type="ECO:0000259" key="3">
    <source>
        <dbReference type="PROSITE" id="PS51186"/>
    </source>
</evidence>